<proteinExistence type="predicted"/>
<reference evidence="1 2" key="1">
    <citation type="journal article" date="2019" name="Commun. Biol.">
        <title>The bagworm genome reveals a unique fibroin gene that provides high tensile strength.</title>
        <authorList>
            <person name="Kono N."/>
            <person name="Nakamura H."/>
            <person name="Ohtoshi R."/>
            <person name="Tomita M."/>
            <person name="Numata K."/>
            <person name="Arakawa K."/>
        </authorList>
    </citation>
    <scope>NUCLEOTIDE SEQUENCE [LARGE SCALE GENOMIC DNA]</scope>
</reference>
<evidence type="ECO:0000313" key="2">
    <source>
        <dbReference type="Proteomes" id="UP000299102"/>
    </source>
</evidence>
<name>A0A4C1TJN8_EUMVA</name>
<dbReference type="AlphaFoldDB" id="A0A4C1TJN8"/>
<organism evidence="1 2">
    <name type="scientific">Eumeta variegata</name>
    <name type="common">Bagworm moth</name>
    <name type="synonym">Eumeta japonica</name>
    <dbReference type="NCBI Taxonomy" id="151549"/>
    <lineage>
        <taxon>Eukaryota</taxon>
        <taxon>Metazoa</taxon>
        <taxon>Ecdysozoa</taxon>
        <taxon>Arthropoda</taxon>
        <taxon>Hexapoda</taxon>
        <taxon>Insecta</taxon>
        <taxon>Pterygota</taxon>
        <taxon>Neoptera</taxon>
        <taxon>Endopterygota</taxon>
        <taxon>Lepidoptera</taxon>
        <taxon>Glossata</taxon>
        <taxon>Ditrysia</taxon>
        <taxon>Tineoidea</taxon>
        <taxon>Psychidae</taxon>
        <taxon>Oiketicinae</taxon>
        <taxon>Eumeta</taxon>
    </lineage>
</organism>
<accession>A0A4C1TJN8</accession>
<protein>
    <submittedName>
        <fullName evidence="1">Uncharacterized protein</fullName>
    </submittedName>
</protein>
<dbReference type="EMBL" id="BGZK01005498">
    <property type="protein sequence ID" value="GBP14304.1"/>
    <property type="molecule type" value="Genomic_DNA"/>
</dbReference>
<keyword evidence="2" id="KW-1185">Reference proteome</keyword>
<comment type="caution">
    <text evidence="1">The sequence shown here is derived from an EMBL/GenBank/DDBJ whole genome shotgun (WGS) entry which is preliminary data.</text>
</comment>
<sequence>MVTPAAQAPPLIDVEVSRLEYRYYNSRLGLEEQSYSTAINLLSSEDSVRHYQTEALLGLYNPKAERQGVAHHQDQTCSWKPH</sequence>
<dbReference type="Proteomes" id="UP000299102">
    <property type="component" value="Unassembled WGS sequence"/>
</dbReference>
<evidence type="ECO:0000313" key="1">
    <source>
        <dbReference type="EMBL" id="GBP14304.1"/>
    </source>
</evidence>
<gene>
    <name evidence="1" type="ORF">EVAR_73701_1</name>
</gene>